<reference evidence="1 2" key="1">
    <citation type="journal article" date="2016" name="Int. J. Mol. Sci.">
        <title>Comparative genomics of the extreme acidophile Acidithiobacillus thiooxidans reveals intraspecific divergence and niche adaptation.</title>
        <authorList>
            <person name="Zhang X."/>
            <person name="Feng X."/>
            <person name="Tao J."/>
            <person name="Ma L."/>
            <person name="Xiao Y."/>
            <person name="Liang Y."/>
            <person name="Liu X."/>
            <person name="Yin H."/>
        </authorList>
    </citation>
    <scope>NUCLEOTIDE SEQUENCE [LARGE SCALE GENOMIC DNA]</scope>
    <source>
        <strain evidence="1 2">A02</strain>
    </source>
</reference>
<comment type="caution">
    <text evidence="1">The sequence shown here is derived from an EMBL/GenBank/DDBJ whole genome shotgun (WGS) entry which is preliminary data.</text>
</comment>
<accession>A0A1C2HX37</accession>
<dbReference type="Proteomes" id="UP000094893">
    <property type="component" value="Unassembled WGS sequence"/>
</dbReference>
<name>A0A1C2HX37_ACITH</name>
<dbReference type="EMBL" id="LWSA01000307">
    <property type="protein sequence ID" value="OCX68247.1"/>
    <property type="molecule type" value="Genomic_DNA"/>
</dbReference>
<evidence type="ECO:0000313" key="2">
    <source>
        <dbReference type="Proteomes" id="UP000094893"/>
    </source>
</evidence>
<evidence type="ECO:0000313" key="1">
    <source>
        <dbReference type="EMBL" id="OCX68247.1"/>
    </source>
</evidence>
<organism evidence="1 2">
    <name type="scientific">Acidithiobacillus thiooxidans</name>
    <name type="common">Thiobacillus thiooxidans</name>
    <dbReference type="NCBI Taxonomy" id="930"/>
    <lineage>
        <taxon>Bacteria</taxon>
        <taxon>Pseudomonadati</taxon>
        <taxon>Pseudomonadota</taxon>
        <taxon>Acidithiobacillia</taxon>
        <taxon>Acidithiobacillales</taxon>
        <taxon>Acidithiobacillaceae</taxon>
        <taxon>Acidithiobacillus</taxon>
    </lineage>
</organism>
<dbReference type="AlphaFoldDB" id="A0A1C2HX37"/>
<sequence length="161" mass="17349">MISGMIRYRDGQIVLPDAGKPENPVEAGLAIAALLRSAESDYGILWLEPAAVLAFLPHGTVDIAVMDRTGKVLQMHSGVGHHGSSVVSVGWRALTKAPMAIVARDGLLRDAVSEGMVLFWQDRPMLPLDSRLGEEVSAINKRENVVPAYMPEASPGNQRLL</sequence>
<proteinExistence type="predicted"/>
<dbReference type="RefSeq" id="WP_024894074.1">
    <property type="nucleotide sequence ID" value="NZ_LWRZ01000123.1"/>
</dbReference>
<gene>
    <name evidence="1" type="ORF">A6P07_18665</name>
</gene>
<protein>
    <submittedName>
        <fullName evidence="1">Uncharacterized protein</fullName>
    </submittedName>
</protein>